<evidence type="ECO:0000313" key="2">
    <source>
        <dbReference type="EMBL" id="OAG43217.1"/>
    </source>
</evidence>
<dbReference type="GeneID" id="34597677"/>
<organism evidence="2 3">
    <name type="scientific">Fonsecaea monophora</name>
    <dbReference type="NCBI Taxonomy" id="254056"/>
    <lineage>
        <taxon>Eukaryota</taxon>
        <taxon>Fungi</taxon>
        <taxon>Dikarya</taxon>
        <taxon>Ascomycota</taxon>
        <taxon>Pezizomycotina</taxon>
        <taxon>Eurotiomycetes</taxon>
        <taxon>Chaetothyriomycetidae</taxon>
        <taxon>Chaetothyriales</taxon>
        <taxon>Herpotrichiellaceae</taxon>
        <taxon>Fonsecaea</taxon>
    </lineage>
</organism>
<name>A0A177FGF4_9EURO</name>
<dbReference type="OrthoDB" id="4851482at2759"/>
<comment type="caution">
    <text evidence="2">The sequence shown here is derived from an EMBL/GenBank/DDBJ whole genome shotgun (WGS) entry which is preliminary data.</text>
</comment>
<dbReference type="AlphaFoldDB" id="A0A177FGF4"/>
<feature type="compositionally biased region" description="Basic and acidic residues" evidence="1">
    <location>
        <begin position="241"/>
        <end position="259"/>
    </location>
</feature>
<keyword evidence="3" id="KW-1185">Reference proteome</keyword>
<gene>
    <name evidence="2" type="ORF">AYO21_02503</name>
</gene>
<feature type="region of interest" description="Disordered" evidence="1">
    <location>
        <begin position="502"/>
        <end position="544"/>
    </location>
</feature>
<feature type="compositionally biased region" description="Acidic residues" evidence="1">
    <location>
        <begin position="534"/>
        <end position="544"/>
    </location>
</feature>
<dbReference type="EMBL" id="LVKK01000011">
    <property type="protein sequence ID" value="OAG43217.1"/>
    <property type="molecule type" value="Genomic_DNA"/>
</dbReference>
<evidence type="ECO:0000313" key="3">
    <source>
        <dbReference type="Proteomes" id="UP000077002"/>
    </source>
</evidence>
<feature type="region of interest" description="Disordered" evidence="1">
    <location>
        <begin position="404"/>
        <end position="437"/>
    </location>
</feature>
<dbReference type="Proteomes" id="UP000077002">
    <property type="component" value="Unassembled WGS sequence"/>
</dbReference>
<feature type="compositionally biased region" description="Polar residues" evidence="1">
    <location>
        <begin position="424"/>
        <end position="435"/>
    </location>
</feature>
<proteinExistence type="predicted"/>
<protein>
    <submittedName>
        <fullName evidence="2">Uncharacterized protein</fullName>
    </submittedName>
</protein>
<evidence type="ECO:0000256" key="1">
    <source>
        <dbReference type="SAM" id="MobiDB-lite"/>
    </source>
</evidence>
<sequence>MSSPQEQGHHDPETCPEIQERLNSETAVQNILRVAQQIAPPHRGVSEFLNLDLADLAKSADLMVVEDADGLDTIFETALQARIFRQALLPNKRGRDTTIPSTQEQLRAHVKVLFKAFKCVPEDCSCQDAIKRPFRNQIHDNYLVECVCWEILEACIERSRKDANLVDAWEPGKFKYKRTSDWTFEERFDSIVETMATSKTICKHLFDVKYMLKVVDDPRTNAERVEANRKLNGLKARVMKRGKEAEAEDKRQVKRVKTEESDDEEADDDFSPPPVKQGSRRSRQTSAAAPARTTQQPMTTPTRLPLPVFHPASAPANMSMTPPAMFRPRNSQSLQPSPLPHPHDIFDNGPYRRAIPSGMFGDVLRPQYSQAYSQTMQTPSPVPRSVMQQYPPMFAQGYATTSDVRFRPLHTTPRSRPTSSASTNHTESVTPSDQASAHGWLTQPMQDSFGINSDYSSGASTISLDPFAFSAGDNPQWTHSYDSGLGGLTDAVTTFGEDSGIMTERPQGHANMADILAREEAEHTNGRGESTESEHEEDGDYGGD</sequence>
<reference evidence="2 3" key="1">
    <citation type="submission" date="2016-03" db="EMBL/GenBank/DDBJ databases">
        <title>Draft genome sequence of the Fonsecaea monophora CBS 269.37.</title>
        <authorList>
            <person name="Bombassaro A."/>
            <person name="Vinicius W.A."/>
            <person name="De Hoog S."/>
            <person name="Sun J."/>
            <person name="Souza E.M."/>
            <person name="Raittz R.T."/>
            <person name="Costa F."/>
            <person name="Leao A.C."/>
            <person name="Tadra-Sfeir M.Z."/>
            <person name="Baura V."/>
            <person name="Balsanelli E."/>
            <person name="Pedrosa F.O."/>
            <person name="Moreno L.F."/>
            <person name="Steffens M.B."/>
            <person name="Xi L."/>
            <person name="Bocca A.L."/>
            <person name="Felipe M.S."/>
            <person name="Teixeira M."/>
            <person name="Telles Filho F.Q."/>
            <person name="Azevedo C.M."/>
            <person name="Gomes R."/>
            <person name="Vicente V.A."/>
        </authorList>
    </citation>
    <scope>NUCLEOTIDE SEQUENCE [LARGE SCALE GENOMIC DNA]</scope>
    <source>
        <strain evidence="2 3">CBS 269.37</strain>
    </source>
</reference>
<feature type="region of interest" description="Disordered" evidence="1">
    <location>
        <begin position="236"/>
        <end position="337"/>
    </location>
</feature>
<dbReference type="RefSeq" id="XP_022515169.1">
    <property type="nucleotide sequence ID" value="XM_022652481.1"/>
</dbReference>
<feature type="compositionally biased region" description="Low complexity" evidence="1">
    <location>
        <begin position="284"/>
        <end position="303"/>
    </location>
</feature>
<feature type="compositionally biased region" description="Basic and acidic residues" evidence="1">
    <location>
        <begin position="516"/>
        <end position="533"/>
    </location>
</feature>
<accession>A0A177FGF4</accession>
<feature type="compositionally biased region" description="Low complexity" evidence="1">
    <location>
        <begin position="411"/>
        <end position="423"/>
    </location>
</feature>
<feature type="compositionally biased region" description="Acidic residues" evidence="1">
    <location>
        <begin position="260"/>
        <end position="270"/>
    </location>
</feature>